<dbReference type="Gene3D" id="1.10.287.380">
    <property type="entry name" value="Valyl-tRNA synthetase, C-terminal domain"/>
    <property type="match status" value="1"/>
</dbReference>
<dbReference type="GO" id="GO:0003677">
    <property type="term" value="F:DNA binding"/>
    <property type="evidence" value="ECO:0007669"/>
    <property type="project" value="InterPro"/>
</dbReference>
<evidence type="ECO:0000256" key="2">
    <source>
        <dbReference type="ARBA" id="ARBA00022741"/>
    </source>
</evidence>
<dbReference type="InterPro" id="IPR037118">
    <property type="entry name" value="Val-tRNA_synth_C_sf"/>
</dbReference>
<keyword evidence="4" id="KW-0175">Coiled coil</keyword>
<dbReference type="AlphaFoldDB" id="R7QIP5"/>
<dbReference type="Gene3D" id="3.40.50.300">
    <property type="entry name" value="P-loop containing nucleotide triphosphate hydrolases"/>
    <property type="match status" value="2"/>
</dbReference>
<feature type="coiled-coil region" evidence="4">
    <location>
        <begin position="695"/>
        <end position="748"/>
    </location>
</feature>
<dbReference type="CDD" id="cd03221">
    <property type="entry name" value="ABCF_EF-3"/>
    <property type="match status" value="1"/>
</dbReference>
<dbReference type="EMBL" id="HG001854">
    <property type="protein sequence ID" value="CDF37618.1"/>
    <property type="molecule type" value="Genomic_DNA"/>
</dbReference>
<evidence type="ECO:0000256" key="3">
    <source>
        <dbReference type="ARBA" id="ARBA00022840"/>
    </source>
</evidence>
<keyword evidence="7" id="KW-1185">Reference proteome</keyword>
<dbReference type="InterPro" id="IPR032781">
    <property type="entry name" value="ABC_tran_Xtn"/>
</dbReference>
<dbReference type="Pfam" id="PF12848">
    <property type="entry name" value="ABC_tran_Xtn"/>
    <property type="match status" value="1"/>
</dbReference>
<dbReference type="SUPFAM" id="SSF52540">
    <property type="entry name" value="P-loop containing nucleoside triphosphate hydrolases"/>
    <property type="match status" value="2"/>
</dbReference>
<evidence type="ECO:0000313" key="6">
    <source>
        <dbReference type="EMBL" id="CDF37618.1"/>
    </source>
</evidence>
<dbReference type="Pfam" id="PF16326">
    <property type="entry name" value="ABC_tran_CTD"/>
    <property type="match status" value="1"/>
</dbReference>
<gene>
    <name evidence="6" type="ORF">CHC_T00005852001</name>
</gene>
<evidence type="ECO:0000259" key="5">
    <source>
        <dbReference type="PROSITE" id="PS50893"/>
    </source>
</evidence>
<dbReference type="InterPro" id="IPR051309">
    <property type="entry name" value="ABCF_ATPase"/>
</dbReference>
<organism evidence="6 7">
    <name type="scientific">Chondrus crispus</name>
    <name type="common">Carrageen Irish moss</name>
    <name type="synonym">Polymorpha crispa</name>
    <dbReference type="NCBI Taxonomy" id="2769"/>
    <lineage>
        <taxon>Eukaryota</taxon>
        <taxon>Rhodophyta</taxon>
        <taxon>Florideophyceae</taxon>
        <taxon>Rhodymeniophycidae</taxon>
        <taxon>Gigartinales</taxon>
        <taxon>Gigartinaceae</taxon>
        <taxon>Chondrus</taxon>
    </lineage>
</organism>
<dbReference type="OMA" id="HDRQFVN"/>
<dbReference type="PANTHER" id="PTHR42855:SF1">
    <property type="entry name" value="ABC TRANSPORTER DOMAIN-CONTAINING PROTEIN"/>
    <property type="match status" value="1"/>
</dbReference>
<dbReference type="SMART" id="SM00382">
    <property type="entry name" value="AAA"/>
    <property type="match status" value="2"/>
</dbReference>
<dbReference type="GO" id="GO:0016887">
    <property type="term" value="F:ATP hydrolysis activity"/>
    <property type="evidence" value="ECO:0007669"/>
    <property type="project" value="InterPro"/>
</dbReference>
<feature type="domain" description="ABC transporter" evidence="5">
    <location>
        <begin position="35"/>
        <end position="302"/>
    </location>
</feature>
<dbReference type="PANTHER" id="PTHR42855">
    <property type="entry name" value="ABC TRANSPORTER ATP-BINDING SUBUNIT"/>
    <property type="match status" value="1"/>
</dbReference>
<dbReference type="RefSeq" id="XP_005717489.1">
    <property type="nucleotide sequence ID" value="XM_005717432.1"/>
</dbReference>
<dbReference type="InterPro" id="IPR032524">
    <property type="entry name" value="ABC_tran_C"/>
</dbReference>
<dbReference type="Gramene" id="CDF37618">
    <property type="protein sequence ID" value="CDF37618"/>
    <property type="gene ID" value="CHC_T00005852001"/>
</dbReference>
<keyword evidence="2" id="KW-0547">Nucleotide-binding</keyword>
<evidence type="ECO:0000313" key="7">
    <source>
        <dbReference type="Proteomes" id="UP000012073"/>
    </source>
</evidence>
<dbReference type="InterPro" id="IPR017871">
    <property type="entry name" value="ABC_transporter-like_CS"/>
</dbReference>
<dbReference type="GeneID" id="17325207"/>
<sequence length="758" mass="82956">MPLLTLFLPLPSFPVCRPSPRRRLSPRCALPDRVLWADNLTKTHDGRVYQLQDVSLSLPAGAKVAILGANGSGKSTLLSILAGLQPPDKGSVALRKGSSLAFVSQELPPDLDMSQSTLSAVLTLAAACTNSADVRAALKYARASALVDKAEAENAAQAEIDALLQRLAEAAAGMDERPAAWEIESYLATAMHRLQLPNNTPVMELSGGQKRRVAIAAALVSRPDVLLLDEVTNHLSIEGIQFLEETLQDPALSVLCISHDRYFVDRVCTTAIWELDDGLNRYSPGYDAFLTEKAAMIEAEQKEMLDLAKAFRRELEWMRKQPKARATKAKAREEGFEKLQQELQRRKNKIKENTRVKNLASATERLGSDVVQLENVTLTRGGKLVLDGFNYTFERGERIGICGGNGVGKSSLIRALLGKVPLQEGTINVGETVVFGHFDQDGIDLLAPLSAASEALLGGKGTDEIRVIDYVSELVSLHGHNPGNGKSSVSRKGASGIGAKDEAVAQLDAKIASLSHSIALPSPPTKSAGVSNPLTKMSPITMLDHFGFKRQQQHNFVSHLSGGEKRRLQLMALLLKNPNFLLLDEVSNDLDINTLTMLEELLLSYSGVLVLCSHDRFMLDRLVDHLLILEGDGKVSLVEGKFTEYLDAKREMEQEAKQNRKAVAVEERTQVAERTAAAAAQSKGRTMSYHEKKEYASLEKEIEQCEARYEELSAKLEQEATNAGYSDLAEWSAELAKTEKEIESKTERWVELAEIAGD</sequence>
<dbReference type="InterPro" id="IPR027417">
    <property type="entry name" value="P-loop_NTPase"/>
</dbReference>
<accession>R7QIP5</accession>
<dbReference type="PROSITE" id="PS50893">
    <property type="entry name" value="ABC_TRANSPORTER_2"/>
    <property type="match status" value="2"/>
</dbReference>
<dbReference type="PROSITE" id="PS00211">
    <property type="entry name" value="ABC_TRANSPORTER_1"/>
    <property type="match status" value="1"/>
</dbReference>
<dbReference type="KEGG" id="ccp:CHC_T00005852001"/>
<evidence type="ECO:0000256" key="1">
    <source>
        <dbReference type="ARBA" id="ARBA00014334"/>
    </source>
</evidence>
<dbReference type="PhylomeDB" id="R7QIP5"/>
<evidence type="ECO:0000256" key="4">
    <source>
        <dbReference type="SAM" id="Coils"/>
    </source>
</evidence>
<feature type="domain" description="ABC transporter" evidence="5">
    <location>
        <begin position="371"/>
        <end position="656"/>
    </location>
</feature>
<protein>
    <recommendedName>
        <fullName evidence="1">Probable ATP-dependent transporter ycf16</fullName>
    </recommendedName>
</protein>
<dbReference type="FunFam" id="3.40.50.300:FF:000011">
    <property type="entry name" value="Putative ABC transporter ATP-binding component"/>
    <property type="match status" value="1"/>
</dbReference>
<dbReference type="InterPro" id="IPR003439">
    <property type="entry name" value="ABC_transporter-like_ATP-bd"/>
</dbReference>
<proteinExistence type="predicted"/>
<dbReference type="Pfam" id="PF00005">
    <property type="entry name" value="ABC_tran"/>
    <property type="match status" value="3"/>
</dbReference>
<reference evidence="7" key="1">
    <citation type="journal article" date="2013" name="Proc. Natl. Acad. Sci. U.S.A.">
        <title>Genome structure and metabolic features in the red seaweed Chondrus crispus shed light on evolution of the Archaeplastida.</title>
        <authorList>
            <person name="Collen J."/>
            <person name="Porcel B."/>
            <person name="Carre W."/>
            <person name="Ball S.G."/>
            <person name="Chaparro C."/>
            <person name="Tonon T."/>
            <person name="Barbeyron T."/>
            <person name="Michel G."/>
            <person name="Noel B."/>
            <person name="Valentin K."/>
            <person name="Elias M."/>
            <person name="Artiguenave F."/>
            <person name="Arun A."/>
            <person name="Aury J.M."/>
            <person name="Barbosa-Neto J.F."/>
            <person name="Bothwell J.H."/>
            <person name="Bouget F.Y."/>
            <person name="Brillet L."/>
            <person name="Cabello-Hurtado F."/>
            <person name="Capella-Gutierrez S."/>
            <person name="Charrier B."/>
            <person name="Cladiere L."/>
            <person name="Cock J.M."/>
            <person name="Coelho S.M."/>
            <person name="Colleoni C."/>
            <person name="Czjzek M."/>
            <person name="Da Silva C."/>
            <person name="Delage L."/>
            <person name="Denoeud F."/>
            <person name="Deschamps P."/>
            <person name="Dittami S.M."/>
            <person name="Gabaldon T."/>
            <person name="Gachon C.M."/>
            <person name="Groisillier A."/>
            <person name="Herve C."/>
            <person name="Jabbari K."/>
            <person name="Katinka M."/>
            <person name="Kloareg B."/>
            <person name="Kowalczyk N."/>
            <person name="Labadie K."/>
            <person name="Leblanc C."/>
            <person name="Lopez P.J."/>
            <person name="McLachlan D.H."/>
            <person name="Meslet-Cladiere L."/>
            <person name="Moustafa A."/>
            <person name="Nehr Z."/>
            <person name="Nyvall Collen P."/>
            <person name="Panaud O."/>
            <person name="Partensky F."/>
            <person name="Poulain J."/>
            <person name="Rensing S.A."/>
            <person name="Rousvoal S."/>
            <person name="Samson G."/>
            <person name="Symeonidi A."/>
            <person name="Weissenbach J."/>
            <person name="Zambounis A."/>
            <person name="Wincker P."/>
            <person name="Boyen C."/>
        </authorList>
    </citation>
    <scope>NUCLEOTIDE SEQUENCE [LARGE SCALE GENOMIC DNA]</scope>
    <source>
        <strain evidence="7">cv. Stackhouse</strain>
    </source>
</reference>
<keyword evidence="3" id="KW-0067">ATP-binding</keyword>
<dbReference type="STRING" id="2769.R7QIP5"/>
<dbReference type="InterPro" id="IPR003593">
    <property type="entry name" value="AAA+_ATPase"/>
</dbReference>
<name>R7QIP5_CHOCR</name>
<dbReference type="GO" id="GO:0005524">
    <property type="term" value="F:ATP binding"/>
    <property type="evidence" value="ECO:0007669"/>
    <property type="project" value="UniProtKB-KW"/>
</dbReference>
<dbReference type="Proteomes" id="UP000012073">
    <property type="component" value="Unassembled WGS sequence"/>
</dbReference>
<dbReference type="OrthoDB" id="6500128at2759"/>